<accession>S9RWL0</accession>
<feature type="domain" description="DNA primase/polymerase bifunctional N-terminal" evidence="2">
    <location>
        <begin position="2"/>
        <end position="159"/>
    </location>
</feature>
<name>S9RWL0_9RHOB</name>
<sequence length="270" mass="29435">MALAWAEAGIPIFPALAESKRPHVTGWQDKATTDPDQLRRWWRKWPDAMPAIPTGSRSGVAVLDLDRKNGKDGFQTLRELGHDPDALSPHVITTPSGGQHLYFRHMEGLKQSAGQIGPGVDVRAAGSLVIAPGAINGKGSYGRLSGPLKRVLADLKPWPTTVQPPAREPRQSSGDVTGLPFEEFRDALMAVPNDDTNPDADGRDWWVKMLAAVHHETGGSEEGLDLAQDWSAQHGSYDPEETDSVWRSFLRDDGATGATVLREARKRGWA</sequence>
<evidence type="ECO:0000313" key="4">
    <source>
        <dbReference type="Proteomes" id="UP000015347"/>
    </source>
</evidence>
<dbReference type="RefSeq" id="WP_021120629.1">
    <property type="nucleotide sequence ID" value="NZ_KE557280.1"/>
</dbReference>
<comment type="caution">
    <text evidence="3">The sequence shown here is derived from an EMBL/GenBank/DDBJ whole genome shotgun (WGS) entry which is preliminary data.</text>
</comment>
<dbReference type="Pfam" id="PF08707">
    <property type="entry name" value="PriCT_2"/>
    <property type="match status" value="1"/>
</dbReference>
<evidence type="ECO:0000256" key="1">
    <source>
        <dbReference type="SAM" id="MobiDB-lite"/>
    </source>
</evidence>
<dbReference type="STRING" id="1123237.Salmuc_03507"/>
<evidence type="ECO:0000313" key="3">
    <source>
        <dbReference type="EMBL" id="EPX78399.1"/>
    </source>
</evidence>
<protein>
    <recommendedName>
        <fullName evidence="2">DNA primase/polymerase bifunctional N-terminal domain-containing protein</fullName>
    </recommendedName>
</protein>
<dbReference type="HOGENOM" id="CLU_1030112_0_0_5"/>
<dbReference type="SMART" id="SM00943">
    <property type="entry name" value="Prim-Pol"/>
    <property type="match status" value="1"/>
</dbReference>
<gene>
    <name evidence="3" type="ORF">Salmuc_03507</name>
</gene>
<dbReference type="InterPro" id="IPR015330">
    <property type="entry name" value="DNA_primase/pol_bifunc_N"/>
</dbReference>
<keyword evidence="4" id="KW-1185">Reference proteome</keyword>
<dbReference type="Proteomes" id="UP000015347">
    <property type="component" value="Unassembled WGS sequence"/>
</dbReference>
<dbReference type="Pfam" id="PF09250">
    <property type="entry name" value="Prim-Pol"/>
    <property type="match status" value="1"/>
</dbReference>
<evidence type="ECO:0000259" key="2">
    <source>
        <dbReference type="SMART" id="SM00943"/>
    </source>
</evidence>
<dbReference type="InterPro" id="IPR014819">
    <property type="entry name" value="PriCT_2"/>
</dbReference>
<reference evidence="4" key="1">
    <citation type="journal article" date="2014" name="Stand. Genomic Sci.">
        <title>Genome sequence of the exopolysaccharide-producing Salipiger mucosus type strain (DSM 16094(T)), a moderately halophilic member of the Roseobacter clade.</title>
        <authorList>
            <person name="Riedel T."/>
            <person name="Spring S."/>
            <person name="Fiebig A."/>
            <person name="Petersen J."/>
            <person name="Kyrpides N.C."/>
            <person name="Goker M."/>
            <person name="Klenk H.P."/>
        </authorList>
    </citation>
    <scope>NUCLEOTIDE SEQUENCE [LARGE SCALE GENOMIC DNA]</scope>
    <source>
        <strain evidence="4">DSM 16094</strain>
    </source>
</reference>
<dbReference type="CDD" id="cd04859">
    <property type="entry name" value="Prim_Pol"/>
    <property type="match status" value="1"/>
</dbReference>
<dbReference type="GO" id="GO:0016817">
    <property type="term" value="F:hydrolase activity, acting on acid anhydrides"/>
    <property type="evidence" value="ECO:0007669"/>
    <property type="project" value="InterPro"/>
</dbReference>
<dbReference type="EMBL" id="APVH01000039">
    <property type="protein sequence ID" value="EPX78399.1"/>
    <property type="molecule type" value="Genomic_DNA"/>
</dbReference>
<feature type="region of interest" description="Disordered" evidence="1">
    <location>
        <begin position="159"/>
        <end position="178"/>
    </location>
</feature>
<dbReference type="SUPFAM" id="SSF56747">
    <property type="entry name" value="Prim-pol domain"/>
    <property type="match status" value="1"/>
</dbReference>
<proteinExistence type="predicted"/>
<organism evidence="3 4">
    <name type="scientific">Salipiger mucosus DSM 16094</name>
    <dbReference type="NCBI Taxonomy" id="1123237"/>
    <lineage>
        <taxon>Bacteria</taxon>
        <taxon>Pseudomonadati</taxon>
        <taxon>Pseudomonadota</taxon>
        <taxon>Alphaproteobacteria</taxon>
        <taxon>Rhodobacterales</taxon>
        <taxon>Roseobacteraceae</taxon>
        <taxon>Salipiger</taxon>
    </lineage>
</organism>
<dbReference type="eggNOG" id="COG5519">
    <property type="taxonomic scope" value="Bacteria"/>
</dbReference>
<dbReference type="AlphaFoldDB" id="S9RWL0"/>